<organism evidence="1 2">
    <name type="scientific">Cupriavidus pauculus</name>
    <dbReference type="NCBI Taxonomy" id="82633"/>
    <lineage>
        <taxon>Bacteria</taxon>
        <taxon>Pseudomonadati</taxon>
        <taxon>Pseudomonadota</taxon>
        <taxon>Betaproteobacteria</taxon>
        <taxon>Burkholderiales</taxon>
        <taxon>Burkholderiaceae</taxon>
        <taxon>Cupriavidus</taxon>
    </lineage>
</organism>
<dbReference type="SUPFAM" id="SSF48371">
    <property type="entry name" value="ARM repeat"/>
    <property type="match status" value="1"/>
</dbReference>
<sequence length="245" mass="28120">MKASQQNDLMPARTSASSSTAAPAAAALLADRLRALANAQVAASMRAYLRDQFLFLGLPAPVRRAAVRDLILRHPREAEALIETAAALWDQPERELRYTAIDLLRHHHKALDASHLDMLQGWMRRDAWWETVDSLNAVIGKIVLSDRKQGGIAQASMDHWLEHPDFWVRRAAMLHQLGWRTDTDLDRLRRYALHLAPEQEFFIRKAIGWALRDYARQDPVWVQTFVKKHARTLSPLTQREACRRL</sequence>
<accession>A0A2N5CE28</accession>
<dbReference type="Pfam" id="PF08713">
    <property type="entry name" value="DNA_alkylation"/>
    <property type="match status" value="1"/>
</dbReference>
<dbReference type="Gene3D" id="1.20.1660.10">
    <property type="entry name" value="Hypothetical protein (EF3068)"/>
    <property type="match status" value="1"/>
</dbReference>
<reference evidence="1 2" key="1">
    <citation type="submission" date="2017-12" db="EMBL/GenBank/DDBJ databases">
        <title>Genome sequence of the active heterotrophic nitrifier-denitrifier, Cupriavidus pauculus UM1.</title>
        <authorList>
            <person name="Putonti C."/>
            <person name="Castignetti D."/>
        </authorList>
    </citation>
    <scope>NUCLEOTIDE SEQUENCE [LARGE SCALE GENOMIC DNA]</scope>
    <source>
        <strain evidence="1 2">UM1</strain>
    </source>
</reference>
<gene>
    <name evidence="1" type="ORF">CYJ10_12650</name>
</gene>
<dbReference type="PANTHER" id="PTHR34070:SF1">
    <property type="entry name" value="DNA ALKYLATION REPAIR PROTEIN"/>
    <property type="match status" value="1"/>
</dbReference>
<dbReference type="InterPro" id="IPR016024">
    <property type="entry name" value="ARM-type_fold"/>
</dbReference>
<name>A0A2N5CE28_9BURK</name>
<dbReference type="OrthoDB" id="9775346at2"/>
<dbReference type="Gene3D" id="1.25.40.290">
    <property type="entry name" value="ARM repeat domains"/>
    <property type="match status" value="1"/>
</dbReference>
<dbReference type="EMBL" id="PJRP01000004">
    <property type="protein sequence ID" value="PLQ00458.1"/>
    <property type="molecule type" value="Genomic_DNA"/>
</dbReference>
<dbReference type="PANTHER" id="PTHR34070">
    <property type="entry name" value="ARMADILLO-TYPE FOLD"/>
    <property type="match status" value="1"/>
</dbReference>
<dbReference type="RefSeq" id="WP_101681828.1">
    <property type="nucleotide sequence ID" value="NZ_PJRP01000004.1"/>
</dbReference>
<dbReference type="CDD" id="cd07064">
    <property type="entry name" value="AlkD_like_1"/>
    <property type="match status" value="1"/>
</dbReference>
<dbReference type="Proteomes" id="UP000234341">
    <property type="component" value="Unassembled WGS sequence"/>
</dbReference>
<evidence type="ECO:0000313" key="2">
    <source>
        <dbReference type="Proteomes" id="UP000234341"/>
    </source>
</evidence>
<proteinExistence type="predicted"/>
<dbReference type="InterPro" id="IPR014825">
    <property type="entry name" value="DNA_alkylation"/>
</dbReference>
<evidence type="ECO:0000313" key="1">
    <source>
        <dbReference type="EMBL" id="PLQ00458.1"/>
    </source>
</evidence>
<dbReference type="AlphaFoldDB" id="A0A2N5CE28"/>
<protein>
    <submittedName>
        <fullName evidence="1">DNA alkylation repair protein</fullName>
    </submittedName>
</protein>
<comment type="caution">
    <text evidence="1">The sequence shown here is derived from an EMBL/GenBank/DDBJ whole genome shotgun (WGS) entry which is preliminary data.</text>
</comment>